<accession>M0MWM5</accession>
<feature type="domain" description="Amine oxidase" evidence="1">
    <location>
        <begin position="11"/>
        <end position="430"/>
    </location>
</feature>
<dbReference type="GO" id="GO:0016491">
    <property type="term" value="F:oxidoreductase activity"/>
    <property type="evidence" value="ECO:0007669"/>
    <property type="project" value="InterPro"/>
</dbReference>
<comment type="caution">
    <text evidence="2">The sequence shown here is derived from an EMBL/GenBank/DDBJ whole genome shotgun (WGS) entry which is preliminary data.</text>
</comment>
<protein>
    <submittedName>
        <fullName evidence="2">Flavin-containing amine-oxidoreductase</fullName>
    </submittedName>
</protein>
<dbReference type="InterPro" id="IPR002937">
    <property type="entry name" value="Amino_oxidase"/>
</dbReference>
<dbReference type="PRINTS" id="PR00419">
    <property type="entry name" value="ADXRDTASE"/>
</dbReference>
<dbReference type="OrthoDB" id="202781at2157"/>
<dbReference type="PANTHER" id="PTHR42841">
    <property type="entry name" value="AMINE OXIDASE"/>
    <property type="match status" value="1"/>
</dbReference>
<proteinExistence type="predicted"/>
<dbReference type="STRING" id="1227456.C450_15523"/>
<dbReference type="Gene3D" id="3.50.50.60">
    <property type="entry name" value="FAD/NAD(P)-binding domain"/>
    <property type="match status" value="1"/>
</dbReference>
<evidence type="ECO:0000313" key="2">
    <source>
        <dbReference type="EMBL" id="EMA50127.1"/>
    </source>
</evidence>
<dbReference type="Proteomes" id="UP000011625">
    <property type="component" value="Unassembled WGS sequence"/>
</dbReference>
<dbReference type="RefSeq" id="WP_005044843.1">
    <property type="nucleotide sequence ID" value="NZ_AOME01000074.1"/>
</dbReference>
<keyword evidence="3" id="KW-1185">Reference proteome</keyword>
<evidence type="ECO:0000259" key="1">
    <source>
        <dbReference type="Pfam" id="PF01593"/>
    </source>
</evidence>
<evidence type="ECO:0000313" key="3">
    <source>
        <dbReference type="Proteomes" id="UP000011625"/>
    </source>
</evidence>
<dbReference type="AlphaFoldDB" id="M0MWM5"/>
<sequence length="433" mass="46428">MTRVIVVGGGLAGLTAARHLARAGIDVQVFERRSSVGGRVRSRHEDGFVLDRGFQVLFTAYPAAKRELDLASLDLHEFTPGATLARPGHRTTLADPLRDPGSLTNTLFNRDPTLFDKLRILSLRQEFADRDEADLFAGDDRSIRALLADRGFSEPFVERFFAPFYGGITLDRDLSTSAAVFGYTFRMLAEGSIAIPADGMGAIPAQLADAARDAGAEITLDTPAEAIETPESGAGAIDATTASTDEVTVETGGETHEADAVVVATDPQSARDLTGVASIPTDARGCVTQYFSLPTHDALDTGRKLLLNAEEDGPNHVAPLSAVAPEYAPEGRELLSATFLGDPDESDDELARQVKRTLAAWYPERRFDDLTHLRTDRIPFAQIAQPPGFYRDAPAVDAPAGPVYLAGDHTRWSSIHGAMDSGRAAARAVLDSE</sequence>
<dbReference type="InterPro" id="IPR036188">
    <property type="entry name" value="FAD/NAD-bd_sf"/>
</dbReference>
<dbReference type="PATRIC" id="fig|1227456.3.peg.3149"/>
<reference evidence="2 3" key="1">
    <citation type="journal article" date="2014" name="PLoS Genet.">
        <title>Phylogenetically driven sequencing of extremely halophilic archaea reveals strategies for static and dynamic osmo-response.</title>
        <authorList>
            <person name="Becker E.A."/>
            <person name="Seitzer P.M."/>
            <person name="Tritt A."/>
            <person name="Larsen D."/>
            <person name="Krusor M."/>
            <person name="Yao A.I."/>
            <person name="Wu D."/>
            <person name="Madern D."/>
            <person name="Eisen J.A."/>
            <person name="Darling A.E."/>
            <person name="Facciotti M.T."/>
        </authorList>
    </citation>
    <scope>NUCLEOTIDE SEQUENCE [LARGE SCALE GENOMIC DNA]</scope>
    <source>
        <strain evidence="2 3">DSM 8989</strain>
    </source>
</reference>
<dbReference type="EMBL" id="AOME01000074">
    <property type="protein sequence ID" value="EMA50127.1"/>
    <property type="molecule type" value="Genomic_DNA"/>
</dbReference>
<gene>
    <name evidence="2" type="ORF">C450_15523</name>
</gene>
<organism evidence="2 3">
    <name type="scientific">Halococcus salifodinae DSM 8989</name>
    <dbReference type="NCBI Taxonomy" id="1227456"/>
    <lineage>
        <taxon>Archaea</taxon>
        <taxon>Methanobacteriati</taxon>
        <taxon>Methanobacteriota</taxon>
        <taxon>Stenosarchaea group</taxon>
        <taxon>Halobacteria</taxon>
        <taxon>Halobacteriales</taxon>
        <taxon>Halococcaceae</taxon>
        <taxon>Halococcus</taxon>
    </lineage>
</organism>
<dbReference type="SUPFAM" id="SSF51905">
    <property type="entry name" value="FAD/NAD(P)-binding domain"/>
    <property type="match status" value="1"/>
</dbReference>
<name>M0MWM5_9EURY</name>
<dbReference type="Pfam" id="PF01593">
    <property type="entry name" value="Amino_oxidase"/>
    <property type="match status" value="1"/>
</dbReference>